<keyword evidence="2" id="KW-1133">Transmembrane helix</keyword>
<dbReference type="PANTHER" id="PTHR13890:SF29">
    <property type="entry name" value="MAGNESIUM TRANSPORTER MRS2-F"/>
    <property type="match status" value="1"/>
</dbReference>
<feature type="compositionally biased region" description="Polar residues" evidence="3">
    <location>
        <begin position="132"/>
        <end position="147"/>
    </location>
</feature>
<dbReference type="Pfam" id="PF22099">
    <property type="entry name" value="MRS2-like"/>
    <property type="match status" value="2"/>
</dbReference>
<comment type="caution">
    <text evidence="4">The sequence shown here is derived from an EMBL/GenBank/DDBJ whole genome shotgun (WGS) entry which is preliminary data.</text>
</comment>
<feature type="region of interest" description="Disordered" evidence="3">
    <location>
        <begin position="265"/>
        <end position="284"/>
    </location>
</feature>
<evidence type="ECO:0000256" key="3">
    <source>
        <dbReference type="SAM" id="MobiDB-lite"/>
    </source>
</evidence>
<keyword evidence="5" id="KW-1185">Reference proteome</keyword>
<name>A0A4S4EK78_CAMSN</name>
<evidence type="ECO:0000313" key="4">
    <source>
        <dbReference type="EMBL" id="THG16445.1"/>
    </source>
</evidence>
<dbReference type="InterPro" id="IPR039204">
    <property type="entry name" value="MRS2-like"/>
</dbReference>
<feature type="compositionally biased region" description="Polar residues" evidence="3">
    <location>
        <begin position="530"/>
        <end position="540"/>
    </location>
</feature>
<dbReference type="CDD" id="cd12823">
    <property type="entry name" value="Mrs2_Mfm1p-like"/>
    <property type="match status" value="1"/>
</dbReference>
<feature type="region of interest" description="Disordered" evidence="3">
    <location>
        <begin position="126"/>
        <end position="160"/>
    </location>
</feature>
<dbReference type="AlphaFoldDB" id="A0A4S4EK78"/>
<keyword evidence="2" id="KW-0460">Magnesium</keyword>
<feature type="transmembrane region" description="Helical" evidence="2">
    <location>
        <begin position="378"/>
        <end position="397"/>
    </location>
</feature>
<accession>A0A4S4EK78</accession>
<reference evidence="4 5" key="1">
    <citation type="journal article" date="2018" name="Proc. Natl. Acad. Sci. U.S.A.">
        <title>Draft genome sequence of Camellia sinensis var. sinensis provides insights into the evolution of the tea genome and tea quality.</title>
        <authorList>
            <person name="Wei C."/>
            <person name="Yang H."/>
            <person name="Wang S."/>
            <person name="Zhao J."/>
            <person name="Liu C."/>
            <person name="Gao L."/>
            <person name="Xia E."/>
            <person name="Lu Y."/>
            <person name="Tai Y."/>
            <person name="She G."/>
            <person name="Sun J."/>
            <person name="Cao H."/>
            <person name="Tong W."/>
            <person name="Gao Q."/>
            <person name="Li Y."/>
            <person name="Deng W."/>
            <person name="Jiang X."/>
            <person name="Wang W."/>
            <person name="Chen Q."/>
            <person name="Zhang S."/>
            <person name="Li H."/>
            <person name="Wu J."/>
            <person name="Wang P."/>
            <person name="Li P."/>
            <person name="Shi C."/>
            <person name="Zheng F."/>
            <person name="Jian J."/>
            <person name="Huang B."/>
            <person name="Shan D."/>
            <person name="Shi M."/>
            <person name="Fang C."/>
            <person name="Yue Y."/>
            <person name="Li F."/>
            <person name="Li D."/>
            <person name="Wei S."/>
            <person name="Han B."/>
            <person name="Jiang C."/>
            <person name="Yin Y."/>
            <person name="Xia T."/>
            <person name="Zhang Z."/>
            <person name="Bennetzen J.L."/>
            <person name="Zhao S."/>
            <person name="Wan X."/>
        </authorList>
    </citation>
    <scope>NUCLEOTIDE SEQUENCE [LARGE SCALE GENOMIC DNA]</scope>
    <source>
        <strain evidence="5">cv. Shuchazao</strain>
        <tissue evidence="4">Leaf</tissue>
    </source>
</reference>
<keyword evidence="2" id="KW-0813">Transport</keyword>
<keyword evidence="2" id="KW-0472">Membrane</keyword>
<feature type="region of interest" description="Disordered" evidence="3">
    <location>
        <begin position="530"/>
        <end position="572"/>
    </location>
</feature>
<dbReference type="FunFam" id="1.20.58.340:FF:000023">
    <property type="entry name" value="Magnesium transporter MRS2-E"/>
    <property type="match status" value="1"/>
</dbReference>
<gene>
    <name evidence="4" type="ORF">TEA_010212</name>
</gene>
<organism evidence="4 5">
    <name type="scientific">Camellia sinensis var. sinensis</name>
    <name type="common">China tea</name>
    <dbReference type="NCBI Taxonomy" id="542762"/>
    <lineage>
        <taxon>Eukaryota</taxon>
        <taxon>Viridiplantae</taxon>
        <taxon>Streptophyta</taxon>
        <taxon>Embryophyta</taxon>
        <taxon>Tracheophyta</taxon>
        <taxon>Spermatophyta</taxon>
        <taxon>Magnoliopsida</taxon>
        <taxon>eudicotyledons</taxon>
        <taxon>Gunneridae</taxon>
        <taxon>Pentapetalae</taxon>
        <taxon>asterids</taxon>
        <taxon>Ericales</taxon>
        <taxon>Theaceae</taxon>
        <taxon>Camellia</taxon>
    </lineage>
</organism>
<comment type="caution">
    <text evidence="2">Lacks conserved residue(s) required for the propagation of feature annotation.</text>
</comment>
<comment type="function">
    <text evidence="2">Magnesium transporter that may mediate the influx of magnesium.</text>
</comment>
<evidence type="ECO:0000313" key="5">
    <source>
        <dbReference type="Proteomes" id="UP000306102"/>
    </source>
</evidence>
<dbReference type="GO" id="GO:0015095">
    <property type="term" value="F:magnesium ion transmembrane transporter activity"/>
    <property type="evidence" value="ECO:0007669"/>
    <property type="project" value="UniProtKB-ARBA"/>
</dbReference>
<dbReference type="GO" id="GO:0016020">
    <property type="term" value="C:membrane"/>
    <property type="evidence" value="ECO:0007669"/>
    <property type="project" value="UniProtKB-SubCell"/>
</dbReference>
<comment type="subcellular location">
    <subcellularLocation>
        <location evidence="2">Membrane</location>
        <topology evidence="2">Multi-pass membrane protein</topology>
    </subcellularLocation>
</comment>
<evidence type="ECO:0000256" key="1">
    <source>
        <dbReference type="ARBA" id="ARBA00007535"/>
    </source>
</evidence>
<feature type="transmembrane region" description="Helical" evidence="2">
    <location>
        <begin position="345"/>
        <end position="366"/>
    </location>
</feature>
<keyword evidence="2" id="KW-0812">Transmembrane</keyword>
<dbReference type="PANTHER" id="PTHR13890">
    <property type="entry name" value="RNA SPLICING PROTEIN MRS2, MITOCHONDRIAL"/>
    <property type="match status" value="1"/>
</dbReference>
<protein>
    <recommendedName>
        <fullName evidence="2">Magnesium transporter</fullName>
    </recommendedName>
</protein>
<sequence length="618" mass="68317">MADQIEFNRTSLLIPYQLQAKRKGSGVRTWFVVSKLGNSRIEELGKQEIMRRSGVQAQDLRVVEPELSNSSAILRRERAIVVNLEHIKAIITANEVLVPNPKDPFMISFVGDLEFKLSDFGATMGSDKAMKQSPSNTPLEASDSSPKSPDEGSNRGNSKPLPFEFRAFEICLESVCRGLESETSTLEEEAYPALDELSAKTSTHNLKHVRVIKGRLVALSGRVQKVRDEFEHLLDDDLDMAQMYLTDRLATLQFEGLEDELGNDANAFKSGNDSDEDVSSKSSTIDVSDLKPNVEELEMLLGAYFVQIEGILNKLSTLCEYIHNTEDYINIVLDDKQNQLLRMGVIISTATLMMHSGIVASGYFGMNIDISLFDSATLGQWCWIVGGVADLDLLFFLQQTQVSLFPVFVFPTSSLTSCSILWLVFIDTLCDDFGFDWDSMERSLKNGSDFMVEDLDKKIASPKKSQAILCFANLGEGSSNGALDVDYEKVALLGLKMVNFSSYIQSKEFSETDMQVDMSEVHIPEPLQQLSEDNSTSGQHPSVAPNIKVQPTIPDPGEVASSPLPSPVSRASDEQLQALNSSVGQLLAPNFNQIVHIRAGVSLNGFKLQDVAFQVPMY</sequence>
<comment type="similarity">
    <text evidence="1 2">Belongs to the CorA metal ion transporter (MIT) (TC 1.A.35.5) family.</text>
</comment>
<dbReference type="Gene3D" id="1.20.58.340">
    <property type="entry name" value="Magnesium transport protein CorA, transmembrane region"/>
    <property type="match status" value="1"/>
</dbReference>
<dbReference type="Proteomes" id="UP000306102">
    <property type="component" value="Unassembled WGS sequence"/>
</dbReference>
<dbReference type="FunFam" id="2.40.128.330:FF:000001">
    <property type="entry name" value="Magnesium transporter MRS2-1"/>
    <property type="match status" value="1"/>
</dbReference>
<feature type="transmembrane region" description="Helical" evidence="2">
    <location>
        <begin position="404"/>
        <end position="425"/>
    </location>
</feature>
<keyword evidence="2" id="KW-0406">Ion transport</keyword>
<dbReference type="Gene3D" id="2.40.128.330">
    <property type="match status" value="1"/>
</dbReference>
<proteinExistence type="inferred from homology"/>
<dbReference type="EMBL" id="SDRB02004075">
    <property type="protein sequence ID" value="THG16445.1"/>
    <property type="molecule type" value="Genomic_DNA"/>
</dbReference>
<evidence type="ECO:0000256" key="2">
    <source>
        <dbReference type="RuleBase" id="RU366041"/>
    </source>
</evidence>